<name>A0A8C4QRB0_EPTBU</name>
<feature type="region of interest" description="Disordered" evidence="1">
    <location>
        <begin position="1"/>
        <end position="23"/>
    </location>
</feature>
<evidence type="ECO:0000256" key="1">
    <source>
        <dbReference type="SAM" id="MobiDB-lite"/>
    </source>
</evidence>
<reference evidence="2" key="1">
    <citation type="submission" date="2025-08" db="UniProtKB">
        <authorList>
            <consortium name="Ensembl"/>
        </authorList>
    </citation>
    <scope>IDENTIFICATION</scope>
</reference>
<proteinExistence type="predicted"/>
<dbReference type="Ensembl" id="ENSEBUT00000019172.1">
    <property type="protein sequence ID" value="ENSEBUP00000018596.1"/>
    <property type="gene ID" value="ENSEBUG00000011606.1"/>
</dbReference>
<feature type="compositionally biased region" description="Acidic residues" evidence="1">
    <location>
        <begin position="156"/>
        <end position="167"/>
    </location>
</feature>
<sequence>MLIDEGPARRRRGDGLGWGQPDGTTCIPAGRIGRFDGHRELSLSVDDVKVEAGDYSGVEDCEEPSLEPGSESITPRGIGGSILDLLKASREVGSEGEPPSSPSTQEAIQGMLSMAGLQASSAARLTWGLAGVGSVVREAKQAKKRRKGVHAPGLPTEEEESEEDDLEPCFKDSDYGILH</sequence>
<protein>
    <submittedName>
        <fullName evidence="2">Uncharacterized protein</fullName>
    </submittedName>
</protein>
<evidence type="ECO:0000313" key="3">
    <source>
        <dbReference type="Proteomes" id="UP000694388"/>
    </source>
</evidence>
<keyword evidence="3" id="KW-1185">Reference proteome</keyword>
<dbReference type="AlphaFoldDB" id="A0A8C4QRB0"/>
<organism evidence="2 3">
    <name type="scientific">Eptatretus burgeri</name>
    <name type="common">Inshore hagfish</name>
    <dbReference type="NCBI Taxonomy" id="7764"/>
    <lineage>
        <taxon>Eukaryota</taxon>
        <taxon>Metazoa</taxon>
        <taxon>Chordata</taxon>
        <taxon>Craniata</taxon>
        <taxon>Vertebrata</taxon>
        <taxon>Cyclostomata</taxon>
        <taxon>Myxini</taxon>
        <taxon>Myxiniformes</taxon>
        <taxon>Myxinidae</taxon>
        <taxon>Eptatretinae</taxon>
        <taxon>Eptatretus</taxon>
    </lineage>
</organism>
<dbReference type="Proteomes" id="UP000694388">
    <property type="component" value="Unplaced"/>
</dbReference>
<accession>A0A8C4QRB0</accession>
<feature type="region of interest" description="Disordered" evidence="1">
    <location>
        <begin position="54"/>
        <end position="80"/>
    </location>
</feature>
<evidence type="ECO:0000313" key="2">
    <source>
        <dbReference type="Ensembl" id="ENSEBUP00000018596.1"/>
    </source>
</evidence>
<feature type="region of interest" description="Disordered" evidence="1">
    <location>
        <begin position="139"/>
        <end position="179"/>
    </location>
</feature>
<reference evidence="2" key="2">
    <citation type="submission" date="2025-09" db="UniProtKB">
        <authorList>
            <consortium name="Ensembl"/>
        </authorList>
    </citation>
    <scope>IDENTIFICATION</scope>
</reference>
<feature type="compositionally biased region" description="Basic and acidic residues" evidence="1">
    <location>
        <begin position="168"/>
        <end position="179"/>
    </location>
</feature>